<dbReference type="InterPro" id="IPR002088">
    <property type="entry name" value="Prenyl_trans_a"/>
</dbReference>
<comment type="similarity">
    <text evidence="1">Belongs to the protein prenyltransferase subunit alpha family.</text>
</comment>
<reference evidence="5" key="1">
    <citation type="submission" date="2022-11" db="EMBL/GenBank/DDBJ databases">
        <title>Genome Sequence of Cubamyces cubensis.</title>
        <authorList>
            <person name="Buettner E."/>
        </authorList>
    </citation>
    <scope>NUCLEOTIDE SEQUENCE</scope>
    <source>
        <strain evidence="5">MPL-01</strain>
    </source>
</reference>
<keyword evidence="3" id="KW-0808">Transferase</keyword>
<sequence length="465" mass="52227">MILTRSTLDSNRMATSTLMLKLSDLLNRPPLAIELLPGDGSEWFTAETPPEAAQHAPFLFVDGHLGVPQKAAYKAYLESITIFRRCRTRLSRATSLSTSRRESQSLEANDLQDLLASSAVLLLANPAHQSALNARCRLVQLGALDAAHQLKFVTALLTLRDGAKQSILWHHRRWLLRHSLPEHTDKTGHQSATGSSHSQDRADSLLGIPLDASAFSAEFAAAAQACEIYPRNYYAWTHRYLCAEALSILLEQYSADSQDRKAGLTDVWKEERARIREWIDRHISDYSAMQYACRFESLGRKLRRELEWSDSPCEPPEKDERPAGEHAWQLVQAFPTHESLWLYLRGALFLHLTGSETHDTETEPSGRMLKETKAFAERFLSDENGVGIVSSVSPGERALVKNHAVRFLSWVLWQERKISMDGETVRRVAAVAEGALVADLRVYLRSGQVSHRRPSPGFAKPIDDV</sequence>
<dbReference type="Proteomes" id="UP001215151">
    <property type="component" value="Unassembled WGS sequence"/>
</dbReference>
<dbReference type="Gene3D" id="1.25.40.120">
    <property type="entry name" value="Protein prenylyltransferase"/>
    <property type="match status" value="1"/>
</dbReference>
<organism evidence="5 6">
    <name type="scientific">Trametes cubensis</name>
    <dbReference type="NCBI Taxonomy" id="1111947"/>
    <lineage>
        <taxon>Eukaryota</taxon>
        <taxon>Fungi</taxon>
        <taxon>Dikarya</taxon>
        <taxon>Basidiomycota</taxon>
        <taxon>Agaricomycotina</taxon>
        <taxon>Agaricomycetes</taxon>
        <taxon>Polyporales</taxon>
        <taxon>Polyporaceae</taxon>
        <taxon>Trametes</taxon>
    </lineage>
</organism>
<keyword evidence="4" id="KW-0677">Repeat</keyword>
<dbReference type="AlphaFoldDB" id="A0AAD7TVC2"/>
<evidence type="ECO:0000256" key="3">
    <source>
        <dbReference type="ARBA" id="ARBA00022679"/>
    </source>
</evidence>
<accession>A0AAD7TVC2</accession>
<name>A0AAD7TVC2_9APHY</name>
<evidence type="ECO:0000313" key="6">
    <source>
        <dbReference type="Proteomes" id="UP001215151"/>
    </source>
</evidence>
<evidence type="ECO:0000256" key="1">
    <source>
        <dbReference type="ARBA" id="ARBA00006734"/>
    </source>
</evidence>
<dbReference type="Pfam" id="PF01239">
    <property type="entry name" value="PPTA"/>
    <property type="match status" value="1"/>
</dbReference>
<keyword evidence="2" id="KW-0637">Prenyltransferase</keyword>
<proteinExistence type="inferred from homology"/>
<dbReference type="PANTHER" id="PTHR11129">
    <property type="entry name" value="PROTEIN FARNESYLTRANSFERASE ALPHA SUBUNIT/RAB GERANYLGERANYL TRANSFERASE ALPHA SUBUNIT"/>
    <property type="match status" value="1"/>
</dbReference>
<gene>
    <name evidence="5" type="ORF">ONZ51_g4707</name>
</gene>
<evidence type="ECO:0000256" key="4">
    <source>
        <dbReference type="ARBA" id="ARBA00022737"/>
    </source>
</evidence>
<evidence type="ECO:0008006" key="7">
    <source>
        <dbReference type="Google" id="ProtNLM"/>
    </source>
</evidence>
<keyword evidence="6" id="KW-1185">Reference proteome</keyword>
<dbReference type="PANTHER" id="PTHR11129:SF3">
    <property type="entry name" value="PROTEIN PRENYLTRANSFERASE ALPHA SUBUNIT REPEAT-CONTAINING PROTEIN 1"/>
    <property type="match status" value="1"/>
</dbReference>
<evidence type="ECO:0000313" key="5">
    <source>
        <dbReference type="EMBL" id="KAJ8483425.1"/>
    </source>
</evidence>
<protein>
    <recommendedName>
        <fullName evidence="7">Protein prenylyltransferase</fullName>
    </recommendedName>
</protein>
<dbReference type="SUPFAM" id="SSF48439">
    <property type="entry name" value="Protein prenylyltransferase"/>
    <property type="match status" value="1"/>
</dbReference>
<dbReference type="EMBL" id="JAPEVG010000094">
    <property type="protein sequence ID" value="KAJ8483425.1"/>
    <property type="molecule type" value="Genomic_DNA"/>
</dbReference>
<evidence type="ECO:0000256" key="2">
    <source>
        <dbReference type="ARBA" id="ARBA00022602"/>
    </source>
</evidence>
<dbReference type="GO" id="GO:0005737">
    <property type="term" value="C:cytoplasm"/>
    <property type="evidence" value="ECO:0007669"/>
    <property type="project" value="TreeGrafter"/>
</dbReference>
<comment type="caution">
    <text evidence="5">The sequence shown here is derived from an EMBL/GenBank/DDBJ whole genome shotgun (WGS) entry which is preliminary data.</text>
</comment>
<dbReference type="GO" id="GO:0008318">
    <property type="term" value="F:protein prenyltransferase activity"/>
    <property type="evidence" value="ECO:0007669"/>
    <property type="project" value="InterPro"/>
</dbReference>